<dbReference type="PANTHER" id="PTHR36529:SF1">
    <property type="entry name" value="GLYCOSYLTRANSFERASE"/>
    <property type="match status" value="1"/>
</dbReference>
<dbReference type="EMBL" id="LOCK01000024">
    <property type="protein sequence ID" value="KTE91507.1"/>
    <property type="molecule type" value="Genomic_DNA"/>
</dbReference>
<dbReference type="SUPFAM" id="SSF53448">
    <property type="entry name" value="Nucleotide-diphospho-sugar transferases"/>
    <property type="match status" value="1"/>
</dbReference>
<accession>A0A098B778</accession>
<dbReference type="PATRIC" id="fig|49338.4.peg.4108"/>
<dbReference type="OrthoDB" id="9810303at2"/>
<protein>
    <submittedName>
        <fullName evidence="1">Uncharacterized protein conserved in bacteria (DUF2064)</fullName>
    </submittedName>
</protein>
<evidence type="ECO:0000313" key="1">
    <source>
        <dbReference type="EMBL" id="CDX03711.1"/>
    </source>
</evidence>
<dbReference type="Pfam" id="PF09837">
    <property type="entry name" value="DUF2064"/>
    <property type="match status" value="1"/>
</dbReference>
<evidence type="ECO:0000313" key="2">
    <source>
        <dbReference type="EMBL" id="KTE91507.1"/>
    </source>
</evidence>
<dbReference type="EMBL" id="LK996017">
    <property type="protein sequence ID" value="CDX03711.1"/>
    <property type="molecule type" value="Genomic_DNA"/>
</dbReference>
<organism evidence="1">
    <name type="scientific">Desulfitobacterium hafniense</name>
    <name type="common">Desulfitobacterium frappieri</name>
    <dbReference type="NCBI Taxonomy" id="49338"/>
    <lineage>
        <taxon>Bacteria</taxon>
        <taxon>Bacillati</taxon>
        <taxon>Bacillota</taxon>
        <taxon>Clostridia</taxon>
        <taxon>Eubacteriales</taxon>
        <taxon>Desulfitobacteriaceae</taxon>
        <taxon>Desulfitobacterium</taxon>
    </lineage>
</organism>
<dbReference type="PANTHER" id="PTHR36529">
    <property type="entry name" value="SLL1095 PROTEIN"/>
    <property type="match status" value="1"/>
</dbReference>
<reference evidence="1" key="1">
    <citation type="submission" date="2014-07" db="EMBL/GenBank/DDBJ databases">
        <authorList>
            <person name="Hornung V.Bastian."/>
        </authorList>
    </citation>
    <scope>NUCLEOTIDE SEQUENCE</scope>
    <source>
        <strain evidence="1">PCE-S</strain>
    </source>
</reference>
<dbReference type="Proteomes" id="UP000054623">
    <property type="component" value="Unassembled WGS sequence"/>
</dbReference>
<dbReference type="InterPro" id="IPR018641">
    <property type="entry name" value="Trfase_1_rSAM/seldom-assoc"/>
</dbReference>
<dbReference type="AlphaFoldDB" id="A0A098B778"/>
<dbReference type="Gene3D" id="3.90.550.10">
    <property type="entry name" value="Spore Coat Polysaccharide Biosynthesis Protein SpsA, Chain A"/>
    <property type="match status" value="1"/>
</dbReference>
<name>A0A098B778_DESHA</name>
<dbReference type="RefSeq" id="WP_005809116.1">
    <property type="nucleotide sequence ID" value="NZ_CABKQQ010000019.1"/>
</dbReference>
<dbReference type="InterPro" id="IPR029044">
    <property type="entry name" value="Nucleotide-diphossugar_trans"/>
</dbReference>
<proteinExistence type="predicted"/>
<reference evidence="2 3" key="2">
    <citation type="submission" date="2015-12" db="EMBL/GenBank/DDBJ databases">
        <title>Draft Genome Sequence of Desulfitobacterium hafniense Strain DH, a Sulfate-reducing Bacterium Isolated from Paddy Soils.</title>
        <authorList>
            <person name="Bao P."/>
            <person name="Zhang X."/>
            <person name="Li G."/>
        </authorList>
    </citation>
    <scope>NUCLEOTIDE SEQUENCE [LARGE SCALE GENOMIC DNA]</scope>
    <source>
        <strain evidence="2 3">DH</strain>
    </source>
</reference>
<sequence length="281" mass="30931">MKKAILVFTKVPRVGDCKTRLTEARGGILTYEEATQFYEACVLDVMDVCLSVEEADFWICYNMDGDRPYLDTLLAQVKHPERIAGVFSDQGGSFDDCMQYATDYILKSGAQERLADAVLISGGDLPTLQPHILKDALKKLEVLSHSEAGYKVALRKVQDQDGMEIGAALVEGACQEGGFSLVGLTCTTDFDFHSVFYNMDGVTALDMLAAKAIREELPLAYVEEVPDVDIPVDLASQIPMLRVIEHAARYDDLIMVPHRTIGILNQLGIESVALPPEKKPV</sequence>
<gene>
    <name evidence="2" type="ORF">AT727_22135</name>
    <name evidence="1" type="ORF">DPCES_3825</name>
</gene>
<evidence type="ECO:0000313" key="3">
    <source>
        <dbReference type="Proteomes" id="UP000054623"/>
    </source>
</evidence>
<dbReference type="OMA" id="CMQYAAD"/>